<dbReference type="InterPro" id="IPR032109">
    <property type="entry name" value="Big_3_5"/>
</dbReference>
<dbReference type="EMBL" id="RFFH01000030">
    <property type="protein sequence ID" value="RMI27825.1"/>
    <property type="molecule type" value="Genomic_DNA"/>
</dbReference>
<feature type="region of interest" description="Disordered" evidence="1">
    <location>
        <begin position="296"/>
        <end position="320"/>
    </location>
</feature>
<dbReference type="InterPro" id="IPR013783">
    <property type="entry name" value="Ig-like_fold"/>
</dbReference>
<protein>
    <recommendedName>
        <fullName evidence="2">Bacterial Ig-like domain-containing protein</fullName>
    </recommendedName>
</protein>
<accession>A0A3M2KWF1</accession>
<name>A0A3M2KWF1_9NOCA</name>
<keyword evidence="4" id="KW-1185">Reference proteome</keyword>
<evidence type="ECO:0000313" key="3">
    <source>
        <dbReference type="EMBL" id="RMI27825.1"/>
    </source>
</evidence>
<dbReference type="Pfam" id="PF16640">
    <property type="entry name" value="Big_3_5"/>
    <property type="match status" value="1"/>
</dbReference>
<feature type="compositionally biased region" description="Low complexity" evidence="1">
    <location>
        <begin position="296"/>
        <end position="316"/>
    </location>
</feature>
<evidence type="ECO:0000259" key="2">
    <source>
        <dbReference type="Pfam" id="PF16640"/>
    </source>
</evidence>
<gene>
    <name evidence="3" type="ORF">EBN03_32800</name>
</gene>
<dbReference type="Gene3D" id="2.60.40.10">
    <property type="entry name" value="Immunoglobulins"/>
    <property type="match status" value="1"/>
</dbReference>
<dbReference type="GO" id="GO:0005975">
    <property type="term" value="P:carbohydrate metabolic process"/>
    <property type="evidence" value="ECO:0007669"/>
    <property type="project" value="UniProtKB-ARBA"/>
</dbReference>
<feature type="domain" description="Bacterial Ig-like" evidence="2">
    <location>
        <begin position="219"/>
        <end position="296"/>
    </location>
</feature>
<sequence>MRPSSEIHRSNRSQSGEFSLEKDNAMTHRAHIRFTAGAATVLAVGALTALGASTATAAPATITWTNGASTYTRTVSDVTPTAGKTVTVSTAISRTDTTNETVNWLKDWHPACLTYVSGSAKMTDNSGAHPVEPYLDVQSGYIAGDFTATSYKMIATNTQTVTFSAQYTVGAGCATGTALTDGVEYLSSLGHFTYTTQGPSITVTAIANSTVALTPVAGATVGQATTLTATVTPANAGGTVTFLDGSTTVGTGTVDNTGKATFSWTPTTAGGHSITANYSGSTTTAAATTTGTVTVAPGPTTAPPTTTTATTTTTTPPTDPGAMLNQVLTFLAAGSSISYHP</sequence>
<evidence type="ECO:0000313" key="4">
    <source>
        <dbReference type="Proteomes" id="UP000279275"/>
    </source>
</evidence>
<dbReference type="AlphaFoldDB" id="A0A3M2KWF1"/>
<proteinExistence type="predicted"/>
<evidence type="ECO:0000256" key="1">
    <source>
        <dbReference type="SAM" id="MobiDB-lite"/>
    </source>
</evidence>
<reference evidence="3 4" key="1">
    <citation type="submission" date="2018-10" db="EMBL/GenBank/DDBJ databases">
        <title>Isolation from cow dung.</title>
        <authorList>
            <person name="Ling L."/>
        </authorList>
    </citation>
    <scope>NUCLEOTIDE SEQUENCE [LARGE SCALE GENOMIC DNA]</scope>
    <source>
        <strain evidence="3 4">NEAU-LL90</strain>
    </source>
</reference>
<comment type="caution">
    <text evidence="3">The sequence shown here is derived from an EMBL/GenBank/DDBJ whole genome shotgun (WGS) entry which is preliminary data.</text>
</comment>
<organism evidence="3 4">
    <name type="scientific">Nocardia stercoris</name>
    <dbReference type="NCBI Taxonomy" id="2483361"/>
    <lineage>
        <taxon>Bacteria</taxon>
        <taxon>Bacillati</taxon>
        <taxon>Actinomycetota</taxon>
        <taxon>Actinomycetes</taxon>
        <taxon>Mycobacteriales</taxon>
        <taxon>Nocardiaceae</taxon>
        <taxon>Nocardia</taxon>
    </lineage>
</organism>
<dbReference type="Proteomes" id="UP000279275">
    <property type="component" value="Unassembled WGS sequence"/>
</dbReference>